<evidence type="ECO:0000256" key="3">
    <source>
        <dbReference type="ARBA" id="ARBA00023125"/>
    </source>
</evidence>
<organism evidence="9 10">
    <name type="scientific">Gordonia liuliyuniae</name>
    <dbReference type="NCBI Taxonomy" id="2911517"/>
    <lineage>
        <taxon>Bacteria</taxon>
        <taxon>Bacillati</taxon>
        <taxon>Actinomycetota</taxon>
        <taxon>Actinomycetes</taxon>
        <taxon>Mycobacteriales</taxon>
        <taxon>Gordoniaceae</taxon>
        <taxon>Gordonia</taxon>
    </lineage>
</organism>
<feature type="domain" description="RNA polymerase sigma-70 region 3" evidence="6">
    <location>
        <begin position="116"/>
        <end position="174"/>
    </location>
</feature>
<keyword evidence="2" id="KW-0731">Sigma factor</keyword>
<dbReference type="SUPFAM" id="SSF88946">
    <property type="entry name" value="Sigma2 domain of RNA polymerase sigma factors"/>
    <property type="match status" value="1"/>
</dbReference>
<dbReference type="Gene3D" id="1.20.140.160">
    <property type="match status" value="1"/>
</dbReference>
<gene>
    <name evidence="9" type="ORF">L5G33_12250</name>
</gene>
<dbReference type="Pfam" id="PF04539">
    <property type="entry name" value="Sigma70_r3"/>
    <property type="match status" value="1"/>
</dbReference>
<feature type="region of interest" description="Disordered" evidence="5">
    <location>
        <begin position="157"/>
        <end position="184"/>
    </location>
</feature>
<dbReference type="CDD" id="cd06171">
    <property type="entry name" value="Sigma70_r4"/>
    <property type="match status" value="1"/>
</dbReference>
<dbReference type="InterPro" id="IPR007624">
    <property type="entry name" value="RNA_pol_sigma70_r3"/>
</dbReference>
<dbReference type="Pfam" id="PF04542">
    <property type="entry name" value="Sigma70_r2"/>
    <property type="match status" value="1"/>
</dbReference>
<accession>A0ABS9IUJ4</accession>
<dbReference type="NCBIfam" id="TIGR02937">
    <property type="entry name" value="sigma70-ECF"/>
    <property type="match status" value="1"/>
</dbReference>
<dbReference type="PANTHER" id="PTHR30385:SF4">
    <property type="entry name" value="RNA POLYMERASE SIGMA-E FACTOR"/>
    <property type="match status" value="1"/>
</dbReference>
<dbReference type="RefSeq" id="WP_236998467.1">
    <property type="nucleotide sequence ID" value="NZ_JAKKOR010000009.1"/>
</dbReference>
<dbReference type="Proteomes" id="UP001200110">
    <property type="component" value="Unassembled WGS sequence"/>
</dbReference>
<evidence type="ECO:0000256" key="4">
    <source>
        <dbReference type="ARBA" id="ARBA00023163"/>
    </source>
</evidence>
<feature type="compositionally biased region" description="Basic and acidic residues" evidence="5">
    <location>
        <begin position="170"/>
        <end position="184"/>
    </location>
</feature>
<proteinExistence type="predicted"/>
<feature type="domain" description="RNA polymerase sigma-70 region 2" evidence="7">
    <location>
        <begin position="38"/>
        <end position="101"/>
    </location>
</feature>
<dbReference type="EMBL" id="JAKKOR010000009">
    <property type="protein sequence ID" value="MCF8589231.1"/>
    <property type="molecule type" value="Genomic_DNA"/>
</dbReference>
<evidence type="ECO:0000256" key="2">
    <source>
        <dbReference type="ARBA" id="ARBA00023082"/>
    </source>
</evidence>
<comment type="caution">
    <text evidence="9">The sequence shown here is derived from an EMBL/GenBank/DDBJ whole genome shotgun (WGS) entry which is preliminary data.</text>
</comment>
<sequence>MTNDEYDHVRALLTERASLRYDDPRRETLRDEAVVAGLPLAQHIAQRFSGRGENRDDLLQIARLGLVQAIDRFEPSRGADFLSFAVPTVMGEVRRHFRDRTAMLRAPRRLKDLSVQLRESESRMTQVLGRTPTRRELATDLGVDLWEVEEARRAAAATATVSLDSPAGGDDDRPTSERVGREDPHYDLVNDAQTLRPALAHLRPRERKIIGLRYFEDLSQSAIAKRMGMSQMHVSRLLRRSIADLQSFAGVCVTA</sequence>
<protein>
    <submittedName>
        <fullName evidence="9">SigB/SigF/SigG family RNA polymerase sigma factor</fullName>
    </submittedName>
</protein>
<feature type="domain" description="RNA polymerase sigma-70 region 4" evidence="8">
    <location>
        <begin position="198"/>
        <end position="246"/>
    </location>
</feature>
<keyword evidence="3" id="KW-0238">DNA-binding</keyword>
<dbReference type="InterPro" id="IPR014322">
    <property type="entry name" value="RNA_pol_sigma-B/F/G"/>
</dbReference>
<evidence type="ECO:0000259" key="6">
    <source>
        <dbReference type="Pfam" id="PF04539"/>
    </source>
</evidence>
<name>A0ABS9IUJ4_9ACTN</name>
<evidence type="ECO:0000313" key="9">
    <source>
        <dbReference type="EMBL" id="MCF8589231.1"/>
    </source>
</evidence>
<dbReference type="Pfam" id="PF04545">
    <property type="entry name" value="Sigma70_r4"/>
    <property type="match status" value="1"/>
</dbReference>
<keyword evidence="10" id="KW-1185">Reference proteome</keyword>
<dbReference type="PANTHER" id="PTHR30385">
    <property type="entry name" value="SIGMA FACTOR F FLAGELLAR"/>
    <property type="match status" value="1"/>
</dbReference>
<evidence type="ECO:0000256" key="5">
    <source>
        <dbReference type="SAM" id="MobiDB-lite"/>
    </source>
</evidence>
<dbReference type="SUPFAM" id="SSF88659">
    <property type="entry name" value="Sigma3 and sigma4 domains of RNA polymerase sigma factors"/>
    <property type="match status" value="2"/>
</dbReference>
<dbReference type="InterPro" id="IPR007627">
    <property type="entry name" value="RNA_pol_sigma70_r2"/>
</dbReference>
<dbReference type="InterPro" id="IPR013324">
    <property type="entry name" value="RNA_pol_sigma_r3/r4-like"/>
</dbReference>
<dbReference type="InterPro" id="IPR014284">
    <property type="entry name" value="RNA_pol_sigma-70_dom"/>
</dbReference>
<evidence type="ECO:0000259" key="7">
    <source>
        <dbReference type="Pfam" id="PF04542"/>
    </source>
</evidence>
<dbReference type="InterPro" id="IPR007630">
    <property type="entry name" value="RNA_pol_sigma70_r4"/>
</dbReference>
<dbReference type="NCBIfam" id="TIGR02980">
    <property type="entry name" value="SigBFG"/>
    <property type="match status" value="1"/>
</dbReference>
<keyword evidence="4" id="KW-0804">Transcription</keyword>
<dbReference type="Gene3D" id="1.20.120.1810">
    <property type="match status" value="1"/>
</dbReference>
<dbReference type="InterPro" id="IPR013325">
    <property type="entry name" value="RNA_pol_sigma_r2"/>
</dbReference>
<evidence type="ECO:0000259" key="8">
    <source>
        <dbReference type="Pfam" id="PF04545"/>
    </source>
</evidence>
<keyword evidence="1" id="KW-0805">Transcription regulation</keyword>
<evidence type="ECO:0000313" key="10">
    <source>
        <dbReference type="Proteomes" id="UP001200110"/>
    </source>
</evidence>
<reference evidence="9 10" key="1">
    <citation type="submission" date="2022-01" db="EMBL/GenBank/DDBJ databases">
        <authorList>
            <person name="Huang Y."/>
        </authorList>
    </citation>
    <scope>NUCLEOTIDE SEQUENCE [LARGE SCALE GENOMIC DNA]</scope>
    <source>
        <strain evidence="9 10">HY366</strain>
    </source>
</reference>
<evidence type="ECO:0000256" key="1">
    <source>
        <dbReference type="ARBA" id="ARBA00023015"/>
    </source>
</evidence>